<dbReference type="Gene3D" id="3.90.70.10">
    <property type="entry name" value="Cysteine proteinases"/>
    <property type="match status" value="1"/>
</dbReference>
<gene>
    <name evidence="3" type="ORF">P168DRAFT_272278</name>
</gene>
<dbReference type="PROSITE" id="PS00973">
    <property type="entry name" value="USP_2"/>
    <property type="match status" value="1"/>
</dbReference>
<dbReference type="EMBL" id="MSFM01000009">
    <property type="protein sequence ID" value="PKY02770.1"/>
    <property type="molecule type" value="Genomic_DNA"/>
</dbReference>
<dbReference type="InterPro" id="IPR018200">
    <property type="entry name" value="USP_CS"/>
</dbReference>
<dbReference type="InterPro" id="IPR001394">
    <property type="entry name" value="Peptidase_C19_UCH"/>
</dbReference>
<feature type="domain" description="USP" evidence="2">
    <location>
        <begin position="1598"/>
        <end position="1927"/>
    </location>
</feature>
<feature type="compositionally biased region" description="Polar residues" evidence="1">
    <location>
        <begin position="74"/>
        <end position="93"/>
    </location>
</feature>
<dbReference type="OrthoDB" id="420187at2759"/>
<keyword evidence="3" id="KW-0378">Hydrolase</keyword>
<comment type="caution">
    <text evidence="3">The sequence shown here is derived from an EMBL/GenBank/DDBJ whole genome shotgun (WGS) entry which is preliminary data.</text>
</comment>
<dbReference type="CDD" id="cd02659">
    <property type="entry name" value="peptidase_C19C"/>
    <property type="match status" value="1"/>
</dbReference>
<dbReference type="PROSITE" id="PS50235">
    <property type="entry name" value="USP_3"/>
    <property type="match status" value="1"/>
</dbReference>
<dbReference type="Proteomes" id="UP000234254">
    <property type="component" value="Unassembled WGS sequence"/>
</dbReference>
<feature type="region of interest" description="Disordered" evidence="1">
    <location>
        <begin position="1"/>
        <end position="144"/>
    </location>
</feature>
<evidence type="ECO:0000259" key="2">
    <source>
        <dbReference type="PROSITE" id="PS50235"/>
    </source>
</evidence>
<dbReference type="GO" id="GO:0004843">
    <property type="term" value="F:cysteine-type deubiquitinase activity"/>
    <property type="evidence" value="ECO:0007669"/>
    <property type="project" value="InterPro"/>
</dbReference>
<dbReference type="InterPro" id="IPR021905">
    <property type="entry name" value="DUF3517"/>
</dbReference>
<feature type="compositionally biased region" description="Acidic residues" evidence="1">
    <location>
        <begin position="2490"/>
        <end position="2507"/>
    </location>
</feature>
<dbReference type="InterPro" id="IPR038765">
    <property type="entry name" value="Papain-like_cys_pep_sf"/>
</dbReference>
<proteinExistence type="predicted"/>
<accession>A0A2I1CYS7</accession>
<dbReference type="PANTHER" id="PTHR24006">
    <property type="entry name" value="UBIQUITIN CARBOXYL-TERMINAL HYDROLASE"/>
    <property type="match status" value="1"/>
</dbReference>
<dbReference type="InterPro" id="IPR050164">
    <property type="entry name" value="Peptidase_C19"/>
</dbReference>
<name>A0A2I1CYS7_ASPC2</name>
<reference evidence="3" key="1">
    <citation type="submission" date="2016-12" db="EMBL/GenBank/DDBJ databases">
        <title>The genomes of Aspergillus section Nigri reveals drivers in fungal speciation.</title>
        <authorList>
            <consortium name="DOE Joint Genome Institute"/>
            <person name="Vesth T.C."/>
            <person name="Nybo J."/>
            <person name="Theobald S."/>
            <person name="Brandl J."/>
            <person name="Frisvad J.C."/>
            <person name="Nielsen K.F."/>
            <person name="Lyhne E.K."/>
            <person name="Kogle M.E."/>
            <person name="Kuo A."/>
            <person name="Riley R."/>
            <person name="Clum A."/>
            <person name="Nolan M."/>
            <person name="Lipzen A."/>
            <person name="Salamov A."/>
            <person name="Henrissat B."/>
            <person name="Wiebenga A."/>
            <person name="De vries R.P."/>
            <person name="Grigoriev I.V."/>
            <person name="Mortensen U.H."/>
            <person name="Andersen M.R."/>
            <person name="Baker S.E."/>
        </authorList>
    </citation>
    <scope>NUCLEOTIDE SEQUENCE</scope>
    <source>
        <strain evidence="3">IBT 28561</strain>
    </source>
</reference>
<feature type="compositionally biased region" description="Polar residues" evidence="1">
    <location>
        <begin position="128"/>
        <end position="142"/>
    </location>
</feature>
<feature type="region of interest" description="Disordered" evidence="1">
    <location>
        <begin position="983"/>
        <end position="1008"/>
    </location>
</feature>
<dbReference type="InterPro" id="IPR028889">
    <property type="entry name" value="USP"/>
</dbReference>
<feature type="compositionally biased region" description="Low complexity" evidence="1">
    <location>
        <begin position="1"/>
        <end position="10"/>
    </location>
</feature>
<dbReference type="GO" id="GO:0005829">
    <property type="term" value="C:cytosol"/>
    <property type="evidence" value="ECO:0007669"/>
    <property type="project" value="TreeGrafter"/>
</dbReference>
<feature type="region of interest" description="Disordered" evidence="1">
    <location>
        <begin position="1030"/>
        <end position="1051"/>
    </location>
</feature>
<evidence type="ECO:0000313" key="3">
    <source>
        <dbReference type="EMBL" id="PKY02770.1"/>
    </source>
</evidence>
<evidence type="ECO:0000256" key="1">
    <source>
        <dbReference type="SAM" id="MobiDB-lite"/>
    </source>
</evidence>
<dbReference type="Pfam" id="PF12030">
    <property type="entry name" value="DUF3517"/>
    <property type="match status" value="1"/>
</dbReference>
<dbReference type="VEuPathDB" id="FungiDB:P168DRAFT_272278"/>
<evidence type="ECO:0000313" key="4">
    <source>
        <dbReference type="Proteomes" id="UP000234254"/>
    </source>
</evidence>
<dbReference type="RefSeq" id="XP_024691364.1">
    <property type="nucleotide sequence ID" value="XM_024835313.1"/>
</dbReference>
<dbReference type="GO" id="GO:0005634">
    <property type="term" value="C:nucleus"/>
    <property type="evidence" value="ECO:0007669"/>
    <property type="project" value="TreeGrafter"/>
</dbReference>
<dbReference type="Pfam" id="PF00443">
    <property type="entry name" value="UCH"/>
    <property type="match status" value="1"/>
</dbReference>
<keyword evidence="4" id="KW-1185">Reference proteome</keyword>
<protein>
    <submittedName>
        <fullName evidence="3">Ubiquitin hydrolase</fullName>
    </submittedName>
</protein>
<dbReference type="GO" id="GO:0016579">
    <property type="term" value="P:protein deubiquitination"/>
    <property type="evidence" value="ECO:0007669"/>
    <property type="project" value="InterPro"/>
</dbReference>
<feature type="compositionally biased region" description="Pro residues" evidence="1">
    <location>
        <begin position="1034"/>
        <end position="1045"/>
    </location>
</feature>
<dbReference type="FunFam" id="3.90.70.10:FF:000136">
    <property type="entry name" value="Ubiquitin C-terminal hydrolase, putative"/>
    <property type="match status" value="1"/>
</dbReference>
<sequence>MAAAPIDDSSTPPPDPVPADSTRPPRDSMEDSDPQLTRKRPRLDSGSPPHEDCSTDQTPVSRMPEQTPDAGPASSPQDTPASTRPASRMTINVKSPVPDLMASVSEDLPAERPSVEIPEPPLADDTGTHLSNAISVSSSPAQSPEIEVADLEDMGQDPNMSSWNSLGDALGDPEIVQIQEQPSLTDLFPKLQDNLDLRHNVQQISLMIQKGPAHDVTCFAAIKSWLDDVVQNLDQLTYGILLEDREFWKEVPSLVEGLLHRRQILQPDEGQGPVACLQEFLSGFARLALHILHLDTFLLNQILEGVDISVGDLLSRPYLAAVAEMIRGPPIPLYDAMDRVSHTWEGSGLAARLHAQVTAPPLSIAKRVSEYGACIMALIPSSPQLSSALLAVLVAAHNLIEPGRTSEPDQAVVASPETRRTAELVYSLVRAADEWLQTHVTKKSSWVTSEVSEVVAHQLGIAYHKLCTCDSDLALQVAQDLSIRLPEGLPSDQIPTIIHHGWRFALLKKHVMEGRMELRVHGVEGIQSDLISIWRNYIQKDPSGVDHPVVQYMVHLLRESKIVEYIVGVDSHPQLISRSGNFVGFLIVTSAYTDMDTDIIWKAVTDSPDPRTVSEILGMLLKTIHMHPSASPALIYLCSKLLDLPLPRFDPRMLEFCEQLLNQVREQHSARADHDLLERTHVEAIPLRLCVRLIRESAATTELALDHKALLQKFASTQLRLFMDTGLSDIDKMETYEQCVQDIAEMNQFSVGSVQALDALIPQFDSQEIRKLATDFDLTRLVIAELAHIIEAEQPDLTDPFARNGLLSRIYLLIRIIDKVPDTITPDLADVLWRGIFMSKMFPPPGRPTLWELLCGIVQHAVKRNPFIDRCVSDYLPELSPAEDYSTEVLAFAKHTVDYEVRFDPPPIAAEGEIVSIPGMDRIWNFILTAPPNSIETDATNFAIQVYLDHPAIRRAPRSAIDATHIALVDRCVDQLRSAASVLKTRSGHRPDESNGSTLEAVPGGEPQTEEMRFSRSLLFLRQFLQGLRSRPQYSPPQTSPPSLPGRPGKGDMVSIKYQAFDGPNSSNMRTFQIGELSTAAEVVETLVQVTGFSKFTTIHGGARFNLLDSPDLTVRDLKLDSALLIVRKAPDTQEVAVSGRRPSMTSVDSEVLKHFDDLYELLGLENRLAREIYDFLVVFPPQERVLQLVKSAERTEKDMFPMDKPYNFLYSVNALSICLREAALESSPNLEFVSHSIQVLVAALTRPEMFESLEKSSEKLMFATSLVECLLCALLVRPGLADESSSIVHSSQAIQQLVHLMQIGQCISPTQLPEIGIYKLICHSFAVLTEGSVRDPAFWTVVKREVQFDSLLRSFLLGERRQSIRKGIADNVAMACRPLILPKKSRKVTPPQDEIANEAASPEIPVRVDILGTIWDGFVKTFPHSLDYAQQSQEFFEVAYMVFQSVAERSPRDLIYSDYLKQWSRVMLQHQTEEFVGREPIDHLVLGFCRLLKSCLDIASATDIPVDTFDLTESLFDKYLFPDFSEPSSHRIVPQVPVMHNQTRQELYNIIILLCKFDGNYSKIVARLEDIIPEDITYSPGWPFERQKLLRAPEGYAGLRNLSNTCYLNSLLTQLFMNVGFRDFMMQLNLADPESSHMLLEETKKLFGHMQETWLKSVDPQGLVDSIRTYDNEPIDVTVQMDVDEFYNLLFDRWEAQIEDSEQKKKFRSFYGGQLVQQIKSKECTHISERFEPFSAIQCDIKGKASLEESLQAYVEGEIMQGDNKYSCTSCGRHVDAVKRACLKDVPDNLIFHLKRFDFDMITMMRSKINDEFQFPEHIDMSPFKVEYLSDQSSNPKEDVFELVGVLVHSGTAESGHYYSYIRERPTASASGSWVEFNDSDVSRFDQTKIADQCFGGYGDSVHSATMGQVRFHKVWNAYMLFYQRVSSMETSKSIYKPTTDDYPVRVPLPVPLANHIAMDNEVHIRTYCLLDPFHTLLVRSMLSRLHESKNSAGEVDSKLVKPVVFIALDALEQLIARTKDCVGLEMIVGELIKAINEIPDTACRIVQWIVERPSPIRNLLLRSPYPSVRNSVVRVVTCALAKLRTLHNREEDNSPEKEHWLAQYFDGMESVTMMLEGLWTGMQTANKAWDDYFEFLWQLAGFGPQEAGIVLNYGFLQKCLEIMWLDRDDLKRLRRHYLAYIRFAEKGRRFSHRKLMDLLSRLMANVDLTVLPTPDDERQISPDGRFTLTLTEGTLIRTLGKNRELLVLKKMLQEYSSPQACREIIGLLLDAEPEASLMEPICKVLEDGLRVAPAELCTPFLDATLVFCRRSPDEDRIASLIDYVCKGIDTINNSGGREHVAFLERVVACHNERLGLDSNWFLSQLTDRVPDWAPTLLIFPDRFVRSTTVELLRNILFSGESQDDESSDWKARHSRVAKELVHASIDKLTKTYLTPSASNVETKVVETIKPVVSHCLSTYFDDNDEEREFTHQAHAVLDEVEELAVDLPEELASESDIASPEEWEDNSAMASDSEIGLVGSP</sequence>
<feature type="region of interest" description="Disordered" evidence="1">
    <location>
        <begin position="2490"/>
        <end position="2523"/>
    </location>
</feature>
<dbReference type="PANTHER" id="PTHR24006:SF827">
    <property type="entry name" value="UBIQUITIN CARBOXYL-TERMINAL HYDROLASE 34"/>
    <property type="match status" value="1"/>
</dbReference>
<organism evidence="3 4">
    <name type="scientific">Aspergillus campestris (strain IBT 28561)</name>
    <dbReference type="NCBI Taxonomy" id="1392248"/>
    <lineage>
        <taxon>Eukaryota</taxon>
        <taxon>Fungi</taxon>
        <taxon>Dikarya</taxon>
        <taxon>Ascomycota</taxon>
        <taxon>Pezizomycotina</taxon>
        <taxon>Eurotiomycetes</taxon>
        <taxon>Eurotiomycetidae</taxon>
        <taxon>Eurotiales</taxon>
        <taxon>Aspergillaceae</taxon>
        <taxon>Aspergillus</taxon>
        <taxon>Aspergillus subgen. Circumdati</taxon>
    </lineage>
</organism>
<dbReference type="SUPFAM" id="SSF54001">
    <property type="entry name" value="Cysteine proteinases"/>
    <property type="match status" value="1"/>
</dbReference>
<dbReference type="GeneID" id="36542837"/>